<keyword evidence="1" id="KW-1133">Transmembrane helix</keyword>
<accession>A0ABV4H8A2</accession>
<reference evidence="2 3" key="1">
    <citation type="submission" date="2024-06" db="EMBL/GenBank/DDBJ databases">
        <title>Soil Sphingobacterium thalpophilum.</title>
        <authorList>
            <person name="Yang J."/>
            <person name="Li J."/>
        </authorList>
    </citation>
    <scope>NUCLEOTIDE SEQUENCE [LARGE SCALE GENOMIC DNA]</scope>
    <source>
        <strain evidence="2 3">22g91tb</strain>
    </source>
</reference>
<dbReference type="SUPFAM" id="SSF48452">
    <property type="entry name" value="TPR-like"/>
    <property type="match status" value="2"/>
</dbReference>
<feature type="transmembrane region" description="Helical" evidence="1">
    <location>
        <begin position="335"/>
        <end position="355"/>
    </location>
</feature>
<name>A0ABV4H8A2_9SPHI</name>
<keyword evidence="3" id="KW-1185">Reference proteome</keyword>
<proteinExistence type="predicted"/>
<keyword evidence="1" id="KW-0472">Membrane</keyword>
<dbReference type="Gene3D" id="1.25.40.10">
    <property type="entry name" value="Tetratricopeptide repeat domain"/>
    <property type="match status" value="1"/>
</dbReference>
<dbReference type="InterPro" id="IPR016032">
    <property type="entry name" value="Sig_transdc_resp-reg_C-effctor"/>
</dbReference>
<evidence type="ECO:0000313" key="3">
    <source>
        <dbReference type="Proteomes" id="UP001566204"/>
    </source>
</evidence>
<keyword evidence="1" id="KW-0812">Transmembrane</keyword>
<dbReference type="RefSeq" id="WP_370481407.1">
    <property type="nucleotide sequence ID" value="NZ_JBEOQA010000001.1"/>
</dbReference>
<organism evidence="2 3">
    <name type="scientific">Sphingobacterium thalpophilum</name>
    <dbReference type="NCBI Taxonomy" id="259"/>
    <lineage>
        <taxon>Bacteria</taxon>
        <taxon>Pseudomonadati</taxon>
        <taxon>Bacteroidota</taxon>
        <taxon>Sphingobacteriia</taxon>
        <taxon>Sphingobacteriales</taxon>
        <taxon>Sphingobacteriaceae</taxon>
        <taxon>Sphingobacterium</taxon>
    </lineage>
</organism>
<protein>
    <submittedName>
        <fullName evidence="2">Tetratricopeptide repeat protein</fullName>
    </submittedName>
</protein>
<evidence type="ECO:0000313" key="2">
    <source>
        <dbReference type="EMBL" id="MEZ0450713.1"/>
    </source>
</evidence>
<sequence length="495" mass="57685">MKYIFLIINIFAAIVARSQDHNIKKIDSLLDKTWGYQAAEEFYPAIKSGMRALQLSQESKYEKGIAESYLMVADALTSIGLYKEALNQLEASEDLKYYKDRLMFQTDVHRLKGKAYVKLNLDDLGLSEFREQVRLMSALDVSMRKKAQYEVYTAMASTFRQMGSLDSVEKYTVLTWDLLNGQSEKENHLNRIQVLTDLADVAIKKGELDKAQHYLDQAMDLIRKYKIPVFFHTLTNYAKLEEKRGNFVKAAQYYNQTLANTEEAGDKETLRDQYKRLSDVYREYRLGDDKANDYLLKYNHLSDSLDIKKQQITNLVLSHILKSREREDESNAGRYTLILSFVGGGLLLTGIYFIWNANRKHRLQGKHEDALSERENVNKMLSKNNKELSEQVEENKFSNLLVLAKSNNPEFLILFSELYPEFIEALKDMDPKIRSTELEFCAMAYLNFSTKNIAEYTFVTIRAVQVRKNRLRKKFNIPSDEDFNSWMREKIKVNI</sequence>
<evidence type="ECO:0000256" key="1">
    <source>
        <dbReference type="SAM" id="Phobius"/>
    </source>
</evidence>
<dbReference type="SUPFAM" id="SSF46894">
    <property type="entry name" value="C-terminal effector domain of the bipartite response regulators"/>
    <property type="match status" value="1"/>
</dbReference>
<gene>
    <name evidence="2" type="ORF">ABTW24_03805</name>
</gene>
<dbReference type="Proteomes" id="UP001566204">
    <property type="component" value="Unassembled WGS sequence"/>
</dbReference>
<dbReference type="InterPro" id="IPR011990">
    <property type="entry name" value="TPR-like_helical_dom_sf"/>
</dbReference>
<dbReference type="EMBL" id="JBEOQB010000001">
    <property type="protein sequence ID" value="MEZ0450713.1"/>
    <property type="molecule type" value="Genomic_DNA"/>
</dbReference>
<comment type="caution">
    <text evidence="2">The sequence shown here is derived from an EMBL/GenBank/DDBJ whole genome shotgun (WGS) entry which is preliminary data.</text>
</comment>